<evidence type="ECO:0000313" key="13">
    <source>
        <dbReference type="EMBL" id="KAJ6218555.1"/>
    </source>
</evidence>
<evidence type="ECO:0000259" key="12">
    <source>
        <dbReference type="PROSITE" id="PS50011"/>
    </source>
</evidence>
<dbReference type="EC" id="2.7.11.22" evidence="2"/>
<reference evidence="13" key="1">
    <citation type="submission" date="2022-12" db="EMBL/GenBank/DDBJ databases">
        <title>Genome assemblies of Blomia tropicalis.</title>
        <authorList>
            <person name="Cui Y."/>
        </authorList>
    </citation>
    <scope>NUCLEOTIDE SEQUENCE</scope>
    <source>
        <tissue evidence="13">Adult mites</tissue>
    </source>
</reference>
<dbReference type="SMART" id="SM00220">
    <property type="entry name" value="S_TKc"/>
    <property type="match status" value="1"/>
</dbReference>
<dbReference type="GO" id="GO:0005524">
    <property type="term" value="F:ATP binding"/>
    <property type="evidence" value="ECO:0007669"/>
    <property type="project" value="UniProtKB-UniRule"/>
</dbReference>
<evidence type="ECO:0000256" key="8">
    <source>
        <dbReference type="ARBA" id="ARBA00047811"/>
    </source>
</evidence>
<dbReference type="InterPro" id="IPR000719">
    <property type="entry name" value="Prot_kinase_dom"/>
</dbReference>
<feature type="domain" description="Protein kinase" evidence="12">
    <location>
        <begin position="370"/>
        <end position="653"/>
    </location>
</feature>
<keyword evidence="7 10" id="KW-0067">ATP-binding</keyword>
<dbReference type="FunFam" id="1.10.510.10:FF:000624">
    <property type="entry name" value="Mitogen-activated protein kinase"/>
    <property type="match status" value="1"/>
</dbReference>
<feature type="binding site" evidence="10">
    <location>
        <position position="400"/>
    </location>
    <ligand>
        <name>ATP</name>
        <dbReference type="ChEBI" id="CHEBI:30616"/>
    </ligand>
</feature>
<comment type="caution">
    <text evidence="13">The sequence shown here is derived from an EMBL/GenBank/DDBJ whole genome shotgun (WGS) entry which is preliminary data.</text>
</comment>
<proteinExistence type="inferred from homology"/>
<comment type="catalytic activity">
    <reaction evidence="9">
        <text>L-seryl-[protein] + ATP = O-phospho-L-seryl-[protein] + ADP + H(+)</text>
        <dbReference type="Rhea" id="RHEA:17989"/>
        <dbReference type="Rhea" id="RHEA-COMP:9863"/>
        <dbReference type="Rhea" id="RHEA-COMP:11604"/>
        <dbReference type="ChEBI" id="CHEBI:15378"/>
        <dbReference type="ChEBI" id="CHEBI:29999"/>
        <dbReference type="ChEBI" id="CHEBI:30616"/>
        <dbReference type="ChEBI" id="CHEBI:83421"/>
        <dbReference type="ChEBI" id="CHEBI:456216"/>
        <dbReference type="EC" id="2.7.11.22"/>
    </reaction>
</comment>
<keyword evidence="6" id="KW-0418">Kinase</keyword>
<evidence type="ECO:0000256" key="1">
    <source>
        <dbReference type="ARBA" id="ARBA00006485"/>
    </source>
</evidence>
<dbReference type="EMBL" id="JAPWDV010000003">
    <property type="protein sequence ID" value="KAJ6218555.1"/>
    <property type="molecule type" value="Genomic_DNA"/>
</dbReference>
<dbReference type="InterPro" id="IPR050108">
    <property type="entry name" value="CDK"/>
</dbReference>
<dbReference type="PROSITE" id="PS00107">
    <property type="entry name" value="PROTEIN_KINASE_ATP"/>
    <property type="match status" value="1"/>
</dbReference>
<feature type="compositionally biased region" description="Polar residues" evidence="11">
    <location>
        <begin position="796"/>
        <end position="829"/>
    </location>
</feature>
<protein>
    <recommendedName>
        <fullName evidence="2">cyclin-dependent kinase</fullName>
        <ecNumber evidence="2">2.7.11.22</ecNumber>
    </recommendedName>
</protein>
<dbReference type="SUPFAM" id="SSF56112">
    <property type="entry name" value="Protein kinase-like (PK-like)"/>
    <property type="match status" value="1"/>
</dbReference>
<keyword evidence="4" id="KW-0808">Transferase</keyword>
<dbReference type="FunFam" id="3.30.200.20:FF:000049">
    <property type="entry name" value="cyclin-dependent kinase-like 1 isoform X1"/>
    <property type="match status" value="1"/>
</dbReference>
<evidence type="ECO:0000256" key="2">
    <source>
        <dbReference type="ARBA" id="ARBA00012425"/>
    </source>
</evidence>
<evidence type="ECO:0000256" key="11">
    <source>
        <dbReference type="SAM" id="MobiDB-lite"/>
    </source>
</evidence>
<accession>A0A9Q0M738</accession>
<feature type="compositionally biased region" description="Low complexity" evidence="11">
    <location>
        <begin position="747"/>
        <end position="766"/>
    </location>
</feature>
<evidence type="ECO:0000256" key="10">
    <source>
        <dbReference type="PROSITE-ProRule" id="PRU10141"/>
    </source>
</evidence>
<dbReference type="Proteomes" id="UP001142055">
    <property type="component" value="Chromosome 3"/>
</dbReference>
<sequence>MAITSNSNTDDTNNQANRSHRVNLDNLLQTSSISSPSLSIEPIFDHSIRRPILMLSPHRLNAESFGENSQEADDDIRLGQQSPSPPIYGVDVNKLQKSRSSSEITSTINNMGERCTTVTKKRIEPNVDIRNSHIPIPSYHHNHHYHVDSYHSREFMLQSTNNNNNNNNNNYNAVNHFQKSQQHFNESKLFQPTASRNKNGPNTSSNVNVLPYNVKDELYNHGDKLSTTGVGGGGGGEKHVTKVKPSPITVPVRHQSIALGTNRNFGNIGGPIGLVNTNINNNNSNQPKQWLANVHKPIKPTTLINLNNSTTKTSIGPGPNQSSIKQQTVSFGSAAQTNNSIVSTSSQNNINQTSTAKRRPVLVHSSMEKYEKIAKIGEGSYGIVFKCRNRDNGQLVAIKKYLETEDDPLIKKIAMREIKMLKQLKHPNLINLIEVFRRKRKLHLVFEFCELTVLDILEKYPRGVPEAITKRIIWQTTNAVAFCHKHNCIHRDVKPENILLTRECVVKLCDFGFARTLVPGENYTDYVATRWYRAPELLVGDTHYGPAVDVWAIGCVTAELMRGEALWPGKSDVDQLYLIRRTIGDLLPRHITIFRSNEFFAGVAIPDPDVIESLEQKLPKHIDQAALELLQRTLDRDPSKRPTCEQLLQYAYFNNVKIPDLSSYSGSKIQMFGGSSGGGQPSTAKTKNMSGTNLFGFNRQSSQINLPQLTPTTPTTTTAAVPNQTGTEKQQQQTEKIDSINGLFRMNSTKTNTSTNNGSTPTKTPNLEYDIDSNMVHYTGSRRDSNNNNNNSNNNGTVTSGNQGANQGFGTINSAVVGSNQSNVNQSDTKYGANLTRSKGFDHLPNI</sequence>
<dbReference type="GO" id="GO:0004693">
    <property type="term" value="F:cyclin-dependent protein serine/threonine kinase activity"/>
    <property type="evidence" value="ECO:0007669"/>
    <property type="project" value="UniProtKB-EC"/>
</dbReference>
<evidence type="ECO:0000256" key="3">
    <source>
        <dbReference type="ARBA" id="ARBA00022527"/>
    </source>
</evidence>
<keyword evidence="5 10" id="KW-0547">Nucleotide-binding</keyword>
<dbReference type="InterPro" id="IPR011009">
    <property type="entry name" value="Kinase-like_dom_sf"/>
</dbReference>
<dbReference type="PROSITE" id="PS00108">
    <property type="entry name" value="PROTEIN_KINASE_ST"/>
    <property type="match status" value="1"/>
</dbReference>
<feature type="region of interest" description="Disordered" evidence="11">
    <location>
        <begin position="64"/>
        <end position="87"/>
    </location>
</feature>
<dbReference type="PANTHER" id="PTHR24056">
    <property type="entry name" value="CELL DIVISION PROTEIN KINASE"/>
    <property type="match status" value="1"/>
</dbReference>
<evidence type="ECO:0000313" key="14">
    <source>
        <dbReference type="Proteomes" id="UP001142055"/>
    </source>
</evidence>
<dbReference type="InterPro" id="IPR008271">
    <property type="entry name" value="Ser/Thr_kinase_AS"/>
</dbReference>
<comment type="catalytic activity">
    <reaction evidence="8">
        <text>L-threonyl-[protein] + ATP = O-phospho-L-threonyl-[protein] + ADP + H(+)</text>
        <dbReference type="Rhea" id="RHEA:46608"/>
        <dbReference type="Rhea" id="RHEA-COMP:11060"/>
        <dbReference type="Rhea" id="RHEA-COMP:11605"/>
        <dbReference type="ChEBI" id="CHEBI:15378"/>
        <dbReference type="ChEBI" id="CHEBI:30013"/>
        <dbReference type="ChEBI" id="CHEBI:30616"/>
        <dbReference type="ChEBI" id="CHEBI:61977"/>
        <dbReference type="ChEBI" id="CHEBI:456216"/>
        <dbReference type="EC" id="2.7.11.22"/>
    </reaction>
</comment>
<comment type="similarity">
    <text evidence="1">Belongs to the protein kinase superfamily. CMGC Ser/Thr protein kinase family. CDC2/CDKX subfamily.</text>
</comment>
<feature type="region of interest" description="Disordered" evidence="11">
    <location>
        <begin position="1"/>
        <end position="22"/>
    </location>
</feature>
<name>A0A9Q0M738_BLOTA</name>
<feature type="region of interest" description="Disordered" evidence="11">
    <location>
        <begin position="705"/>
        <end position="847"/>
    </location>
</feature>
<dbReference type="GO" id="GO:0005634">
    <property type="term" value="C:nucleus"/>
    <property type="evidence" value="ECO:0007669"/>
    <property type="project" value="TreeGrafter"/>
</dbReference>
<evidence type="ECO:0000256" key="7">
    <source>
        <dbReference type="ARBA" id="ARBA00022840"/>
    </source>
</evidence>
<dbReference type="AlphaFoldDB" id="A0A9Q0M738"/>
<dbReference type="OMA" id="PRIEGCK"/>
<evidence type="ECO:0000256" key="9">
    <source>
        <dbReference type="ARBA" id="ARBA00048367"/>
    </source>
</evidence>
<evidence type="ECO:0000256" key="6">
    <source>
        <dbReference type="ARBA" id="ARBA00022777"/>
    </source>
</evidence>
<feature type="compositionally biased region" description="Low complexity" evidence="11">
    <location>
        <begin position="1"/>
        <end position="14"/>
    </location>
</feature>
<gene>
    <name evidence="13" type="ORF">RDWZM_009712</name>
</gene>
<keyword evidence="14" id="KW-1185">Reference proteome</keyword>
<evidence type="ECO:0000256" key="5">
    <source>
        <dbReference type="ARBA" id="ARBA00022741"/>
    </source>
</evidence>
<dbReference type="Gene3D" id="3.30.200.20">
    <property type="entry name" value="Phosphorylase Kinase, domain 1"/>
    <property type="match status" value="1"/>
</dbReference>
<feature type="compositionally biased region" description="Low complexity" evidence="11">
    <location>
        <begin position="786"/>
        <end position="795"/>
    </location>
</feature>
<dbReference type="PANTHER" id="PTHR24056:SF222">
    <property type="entry name" value="CYCLIN-DEPENDENT KINASE-LIKE 1"/>
    <property type="match status" value="1"/>
</dbReference>
<evidence type="ECO:0000256" key="4">
    <source>
        <dbReference type="ARBA" id="ARBA00022679"/>
    </source>
</evidence>
<dbReference type="InterPro" id="IPR017441">
    <property type="entry name" value="Protein_kinase_ATP_BS"/>
</dbReference>
<dbReference type="Gene3D" id="1.10.510.10">
    <property type="entry name" value="Transferase(Phosphotransferase) domain 1"/>
    <property type="match status" value="1"/>
</dbReference>
<organism evidence="13 14">
    <name type="scientific">Blomia tropicalis</name>
    <name type="common">Mite</name>
    <dbReference type="NCBI Taxonomy" id="40697"/>
    <lineage>
        <taxon>Eukaryota</taxon>
        <taxon>Metazoa</taxon>
        <taxon>Ecdysozoa</taxon>
        <taxon>Arthropoda</taxon>
        <taxon>Chelicerata</taxon>
        <taxon>Arachnida</taxon>
        <taxon>Acari</taxon>
        <taxon>Acariformes</taxon>
        <taxon>Sarcoptiformes</taxon>
        <taxon>Astigmata</taxon>
        <taxon>Glycyphagoidea</taxon>
        <taxon>Echimyopodidae</taxon>
        <taxon>Blomia</taxon>
    </lineage>
</organism>
<dbReference type="Pfam" id="PF00069">
    <property type="entry name" value="Pkinase"/>
    <property type="match status" value="1"/>
</dbReference>
<dbReference type="PROSITE" id="PS50011">
    <property type="entry name" value="PROTEIN_KINASE_DOM"/>
    <property type="match status" value="1"/>
</dbReference>
<keyword evidence="3" id="KW-0723">Serine/threonine-protein kinase</keyword>
<feature type="compositionally biased region" description="Low complexity" evidence="11">
    <location>
        <begin position="705"/>
        <end position="734"/>
    </location>
</feature>